<evidence type="ECO:0000313" key="1">
    <source>
        <dbReference type="EMBL" id="MBF4469317.1"/>
    </source>
</evidence>
<reference evidence="1" key="1">
    <citation type="submission" date="2020-10" db="EMBL/GenBank/DDBJ databases">
        <title>Dehalococcoides mccartyi of a TCE/Cr reducing biochatode.</title>
        <authorList>
            <person name="Matturro B."/>
        </authorList>
    </citation>
    <scope>NUCLEOTIDE SEQUENCE</scope>
    <source>
        <strain evidence="1">Bin4</strain>
    </source>
</reference>
<name>A0A843AD46_METAZ</name>
<dbReference type="AlphaFoldDB" id="A0A843AD46"/>
<proteinExistence type="predicted"/>
<accession>A0A843AD46</accession>
<evidence type="ECO:0000313" key="2">
    <source>
        <dbReference type="Proteomes" id="UP000658733"/>
    </source>
</evidence>
<gene>
    <name evidence="1" type="ORF">ISP01_07900</name>
</gene>
<sequence length="168" mass="19514">MLRGVVILRIEDFIEGSYSSFEAEINLWKKEVELFINTSGNHHISEDLFEDIIRIISFVDENKSIIQETLFKDDILELAENITSSATFLECSSNECYMLDDGSKVHFPITKDDFFNSLYIESLTINFNKDNYSFIELILLNNPDYFNGSYFIINIDENNNIEFIGSKD</sequence>
<comment type="caution">
    <text evidence="1">The sequence shown here is derived from an EMBL/GenBank/DDBJ whole genome shotgun (WGS) entry which is preliminary data.</text>
</comment>
<dbReference type="Proteomes" id="UP000658733">
    <property type="component" value="Unassembled WGS sequence"/>
</dbReference>
<organism evidence="1 2">
    <name type="scientific">Methanobrevibacter arboriphilus</name>
    <dbReference type="NCBI Taxonomy" id="39441"/>
    <lineage>
        <taxon>Archaea</taxon>
        <taxon>Methanobacteriati</taxon>
        <taxon>Methanobacteriota</taxon>
        <taxon>Methanomada group</taxon>
        <taxon>Methanobacteria</taxon>
        <taxon>Methanobacteriales</taxon>
        <taxon>Methanobacteriaceae</taxon>
        <taxon>Methanobrevibacter</taxon>
    </lineage>
</organism>
<dbReference type="EMBL" id="JADIIN010000063">
    <property type="protein sequence ID" value="MBF4469317.1"/>
    <property type="molecule type" value="Genomic_DNA"/>
</dbReference>
<protein>
    <submittedName>
        <fullName evidence="1">DUF2262 domain-containing protein</fullName>
    </submittedName>
</protein>